<organism evidence="2">
    <name type="scientific">marine sediment metagenome</name>
    <dbReference type="NCBI Taxonomy" id="412755"/>
    <lineage>
        <taxon>unclassified sequences</taxon>
        <taxon>metagenomes</taxon>
        <taxon>ecological metagenomes</taxon>
    </lineage>
</organism>
<comment type="caution">
    <text evidence="2">The sequence shown here is derived from an EMBL/GenBank/DDBJ whole genome shotgun (WGS) entry which is preliminary data.</text>
</comment>
<sequence length="57" mass="6446">MKIYLLISSIMFILILVLHFGYRNRPLTPKGFWVGVLLVIMIFATGILLALGVDKLL</sequence>
<keyword evidence="1" id="KW-1133">Transmembrane helix</keyword>
<dbReference type="EMBL" id="LAZR01016562">
    <property type="protein sequence ID" value="KKM03969.1"/>
    <property type="molecule type" value="Genomic_DNA"/>
</dbReference>
<reference evidence="2" key="1">
    <citation type="journal article" date="2015" name="Nature">
        <title>Complex archaea that bridge the gap between prokaryotes and eukaryotes.</title>
        <authorList>
            <person name="Spang A."/>
            <person name="Saw J.H."/>
            <person name="Jorgensen S.L."/>
            <person name="Zaremba-Niedzwiedzka K."/>
            <person name="Martijn J."/>
            <person name="Lind A.E."/>
            <person name="van Eijk R."/>
            <person name="Schleper C."/>
            <person name="Guy L."/>
            <person name="Ettema T.J."/>
        </authorList>
    </citation>
    <scope>NUCLEOTIDE SEQUENCE</scope>
</reference>
<evidence type="ECO:0000313" key="2">
    <source>
        <dbReference type="EMBL" id="KKM03969.1"/>
    </source>
</evidence>
<keyword evidence="1" id="KW-0472">Membrane</keyword>
<gene>
    <name evidence="2" type="ORF">LCGC14_1769040</name>
</gene>
<proteinExistence type="predicted"/>
<protein>
    <submittedName>
        <fullName evidence="2">Uncharacterized protein</fullName>
    </submittedName>
</protein>
<accession>A0A0F9GYS3</accession>
<evidence type="ECO:0000256" key="1">
    <source>
        <dbReference type="SAM" id="Phobius"/>
    </source>
</evidence>
<feature type="transmembrane region" description="Helical" evidence="1">
    <location>
        <begin position="31"/>
        <end position="53"/>
    </location>
</feature>
<keyword evidence="1" id="KW-0812">Transmembrane</keyword>
<name>A0A0F9GYS3_9ZZZZ</name>
<dbReference type="AlphaFoldDB" id="A0A0F9GYS3"/>